<dbReference type="PANTHER" id="PTHR43861">
    <property type="entry name" value="TRANS-ACONITATE 2-METHYLTRANSFERASE-RELATED"/>
    <property type="match status" value="1"/>
</dbReference>
<sequence>MLTEQTERDVDQKPDSSGWSASQYNHTASFVYSASYTAPVLAALNAQPGERIIDFGCGTGELTLQIKDIVGAEGFVVGVDASESMITGAKANGLEAAFVSDIQNLQTPVSLFENNTFDAVFSNAALHWCKRDPKGVLEGVKRVLKEGGRFVCEMGGYMNCVGPRMALNHAVKRRGYASETLDPWYFPSIHDYENLLQSSGFHVDHISLHPRLTPLSAGGLHGWLHLFARNSFLKIFNDKEAEEIINEVVQMCEVDCKDGRGEWSMMYVRLRFSATLK</sequence>
<name>F8NYM4_SERL9</name>
<dbReference type="OrthoDB" id="10017101at2759"/>
<dbReference type="HOGENOM" id="CLU_037990_5_3_1"/>
<gene>
    <name evidence="3" type="ORF">SERLADRAFT_469903</name>
</gene>
<dbReference type="EMBL" id="GL945435">
    <property type="protein sequence ID" value="EGO23695.1"/>
    <property type="molecule type" value="Genomic_DNA"/>
</dbReference>
<feature type="compositionally biased region" description="Basic and acidic residues" evidence="1">
    <location>
        <begin position="1"/>
        <end position="14"/>
    </location>
</feature>
<protein>
    <recommendedName>
        <fullName evidence="2">Methyltransferase domain-containing protein</fullName>
    </recommendedName>
</protein>
<feature type="domain" description="Methyltransferase" evidence="2">
    <location>
        <begin position="48"/>
        <end position="153"/>
    </location>
</feature>
<dbReference type="AlphaFoldDB" id="F8NYM4"/>
<proteinExistence type="predicted"/>
<dbReference type="SUPFAM" id="SSF53335">
    <property type="entry name" value="S-adenosyl-L-methionine-dependent methyltransferases"/>
    <property type="match status" value="1"/>
</dbReference>
<dbReference type="GeneID" id="18819675"/>
<evidence type="ECO:0000259" key="2">
    <source>
        <dbReference type="Pfam" id="PF13847"/>
    </source>
</evidence>
<dbReference type="PANTHER" id="PTHR43861:SF1">
    <property type="entry name" value="TRANS-ACONITATE 2-METHYLTRANSFERASE"/>
    <property type="match status" value="1"/>
</dbReference>
<dbReference type="RefSeq" id="XP_007319457.1">
    <property type="nucleotide sequence ID" value="XM_007319395.1"/>
</dbReference>
<evidence type="ECO:0000256" key="1">
    <source>
        <dbReference type="SAM" id="MobiDB-lite"/>
    </source>
</evidence>
<reference evidence="3" key="1">
    <citation type="submission" date="2011-04" db="EMBL/GenBank/DDBJ databases">
        <title>Evolution of plant cell wall degrading machinery underlies the functional diversity of forest fungi.</title>
        <authorList>
            <consortium name="US DOE Joint Genome Institute (JGI-PGF)"/>
            <person name="Eastwood D.C."/>
            <person name="Floudas D."/>
            <person name="Binder M."/>
            <person name="Majcherczyk A."/>
            <person name="Schneider P."/>
            <person name="Aerts A."/>
            <person name="Asiegbu F.O."/>
            <person name="Baker S.E."/>
            <person name="Barry K."/>
            <person name="Bendiksby M."/>
            <person name="Blumentritt M."/>
            <person name="Coutinho P.M."/>
            <person name="Cullen D."/>
            <person name="Cullen D."/>
            <person name="Gathman A."/>
            <person name="Goodell B."/>
            <person name="Henrissat B."/>
            <person name="Ihrmark K."/>
            <person name="Kauserud H."/>
            <person name="Kohler A."/>
            <person name="LaButti K."/>
            <person name="Lapidus A."/>
            <person name="Lavin J.L."/>
            <person name="Lee Y.-H."/>
            <person name="Lindquist E."/>
            <person name="Lilly W."/>
            <person name="Lucas S."/>
            <person name="Morin E."/>
            <person name="Murat C."/>
            <person name="Oguiza J.A."/>
            <person name="Park J."/>
            <person name="Pisabarro A.G."/>
            <person name="Riley R."/>
            <person name="Rosling A."/>
            <person name="Salamov A."/>
            <person name="Schmidt O."/>
            <person name="Schmutz J."/>
            <person name="Skrede I."/>
            <person name="Stenlid J."/>
            <person name="Wiebenga A."/>
            <person name="Xie X."/>
            <person name="Kues U."/>
            <person name="Hibbett D.S."/>
            <person name="Hoffmeister D."/>
            <person name="Hogberg N."/>
            <person name="Martin F."/>
            <person name="Grigoriev I.V."/>
            <person name="Watkinson S.C."/>
        </authorList>
    </citation>
    <scope>NUCLEOTIDE SEQUENCE</scope>
    <source>
        <strain evidence="3">S7.9</strain>
    </source>
</reference>
<evidence type="ECO:0000313" key="3">
    <source>
        <dbReference type="EMBL" id="EGO23695.1"/>
    </source>
</evidence>
<dbReference type="Proteomes" id="UP000008064">
    <property type="component" value="Unassembled WGS sequence"/>
</dbReference>
<accession>F8NYM4</accession>
<dbReference type="Gene3D" id="3.40.50.150">
    <property type="entry name" value="Vaccinia Virus protein VP39"/>
    <property type="match status" value="1"/>
</dbReference>
<dbReference type="InterPro" id="IPR025714">
    <property type="entry name" value="Methyltranfer_dom"/>
</dbReference>
<feature type="region of interest" description="Disordered" evidence="1">
    <location>
        <begin position="1"/>
        <end position="20"/>
    </location>
</feature>
<dbReference type="InterPro" id="IPR029063">
    <property type="entry name" value="SAM-dependent_MTases_sf"/>
</dbReference>
<dbReference type="Pfam" id="PF13847">
    <property type="entry name" value="Methyltransf_31"/>
    <property type="match status" value="1"/>
</dbReference>
<dbReference type="KEGG" id="sla:SERLADRAFT_469903"/>
<dbReference type="CDD" id="cd02440">
    <property type="entry name" value="AdoMet_MTases"/>
    <property type="match status" value="1"/>
</dbReference>
<organism>
    <name type="scientific">Serpula lacrymans var. lacrymans (strain S7.9)</name>
    <name type="common">Dry rot fungus</name>
    <dbReference type="NCBI Taxonomy" id="578457"/>
    <lineage>
        <taxon>Eukaryota</taxon>
        <taxon>Fungi</taxon>
        <taxon>Dikarya</taxon>
        <taxon>Basidiomycota</taxon>
        <taxon>Agaricomycotina</taxon>
        <taxon>Agaricomycetes</taxon>
        <taxon>Agaricomycetidae</taxon>
        <taxon>Boletales</taxon>
        <taxon>Coniophorineae</taxon>
        <taxon>Serpulaceae</taxon>
        <taxon>Serpula</taxon>
    </lineage>
</organism>